<organism evidence="5 6">
    <name type="scientific">Neoarthrinium moseri</name>
    <dbReference type="NCBI Taxonomy" id="1658444"/>
    <lineage>
        <taxon>Eukaryota</taxon>
        <taxon>Fungi</taxon>
        <taxon>Dikarya</taxon>
        <taxon>Ascomycota</taxon>
        <taxon>Pezizomycotina</taxon>
        <taxon>Sordariomycetes</taxon>
        <taxon>Xylariomycetidae</taxon>
        <taxon>Amphisphaeriales</taxon>
        <taxon>Apiosporaceae</taxon>
        <taxon>Neoarthrinium</taxon>
    </lineage>
</organism>
<dbReference type="InterPro" id="IPR016040">
    <property type="entry name" value="NAD(P)-bd_dom"/>
</dbReference>
<dbReference type="PANTHER" id="PTHR47706:SF7">
    <property type="entry name" value="CIPA-LIKE, PUTATIVE (AFU_ORTHOLOGUE AFUA_1G01630)-RELATED"/>
    <property type="match status" value="1"/>
</dbReference>
<evidence type="ECO:0000313" key="6">
    <source>
        <dbReference type="Proteomes" id="UP000829685"/>
    </source>
</evidence>
<dbReference type="PANTHER" id="PTHR47706">
    <property type="entry name" value="NMRA-LIKE FAMILY PROTEIN"/>
    <property type="match status" value="1"/>
</dbReference>
<evidence type="ECO:0000256" key="2">
    <source>
        <dbReference type="ARBA" id="ARBA00022857"/>
    </source>
</evidence>
<dbReference type="InterPro" id="IPR036291">
    <property type="entry name" value="NAD(P)-bd_dom_sf"/>
</dbReference>
<accession>A0A9P9WGD3</accession>
<dbReference type="Proteomes" id="UP000829685">
    <property type="component" value="Unassembled WGS sequence"/>
</dbReference>
<gene>
    <name evidence="5" type="ORF">JX265_009310</name>
</gene>
<name>A0A9P9WGD3_9PEZI</name>
<dbReference type="EMBL" id="JAFIMR010000028">
    <property type="protein sequence ID" value="KAI1861807.1"/>
    <property type="molecule type" value="Genomic_DNA"/>
</dbReference>
<evidence type="ECO:0000259" key="4">
    <source>
        <dbReference type="Pfam" id="PF13460"/>
    </source>
</evidence>
<dbReference type="AlphaFoldDB" id="A0A9P9WGD3"/>
<feature type="domain" description="NAD(P)-binding" evidence="4">
    <location>
        <begin position="24"/>
        <end position="112"/>
    </location>
</feature>
<dbReference type="InterPro" id="IPR051609">
    <property type="entry name" value="NmrA/Isoflavone_reductase-like"/>
</dbReference>
<sequence length="340" mass="37352">MPGDNNQKKFGVPFNHIEKVAIVGAGGQVGKHLAEALLKTGKHVLTAITRPGSTSNLPAGAKVVRVDYGSNDDADLVRTLQGQQVLIITMSVAAPRDTVSKLLRAAAKADVSYVFPNWYGHDASNNDLCNDTMLGPIRDNICAEIKGLGVSSYIFLVCNFWYEFSLGGGPNRYGFDFQKRSLVLFDDGNVAINTSTWPQCGRAIANLLSLKEFPDNEADQSPTLSQFRNSSVYISSFRLSQRDMFESVKRVTGTSDSDWDITHESAEHRWRESRAALQEGNWGPYTKMLYSRTFVPHGGGDYESHRALHNDILDLPVEDLEDCTAVGVSMGVSGEVPFSH</sequence>
<evidence type="ECO:0000256" key="3">
    <source>
        <dbReference type="ARBA" id="ARBA00023002"/>
    </source>
</evidence>
<dbReference type="Pfam" id="PF13460">
    <property type="entry name" value="NAD_binding_10"/>
    <property type="match status" value="1"/>
</dbReference>
<comment type="caution">
    <text evidence="5">The sequence shown here is derived from an EMBL/GenBank/DDBJ whole genome shotgun (WGS) entry which is preliminary data.</text>
</comment>
<evidence type="ECO:0000256" key="1">
    <source>
        <dbReference type="ARBA" id="ARBA00005725"/>
    </source>
</evidence>
<protein>
    <recommendedName>
        <fullName evidence="4">NAD(P)-binding domain-containing protein</fullName>
    </recommendedName>
</protein>
<dbReference type="GO" id="GO:0016491">
    <property type="term" value="F:oxidoreductase activity"/>
    <property type="evidence" value="ECO:0007669"/>
    <property type="project" value="UniProtKB-KW"/>
</dbReference>
<keyword evidence="3" id="KW-0560">Oxidoreductase</keyword>
<dbReference type="Gene3D" id="3.40.50.720">
    <property type="entry name" value="NAD(P)-binding Rossmann-like Domain"/>
    <property type="match status" value="1"/>
</dbReference>
<reference evidence="5" key="1">
    <citation type="submission" date="2021-03" db="EMBL/GenBank/DDBJ databases">
        <title>Revisited historic fungal species revealed as producer of novel bioactive compounds through whole genome sequencing and comparative genomics.</title>
        <authorList>
            <person name="Vignolle G.A."/>
            <person name="Hochenegger N."/>
            <person name="Mach R.L."/>
            <person name="Mach-Aigner A.R."/>
            <person name="Javad Rahimi M."/>
            <person name="Salim K.A."/>
            <person name="Chan C.M."/>
            <person name="Lim L.B.L."/>
            <person name="Cai F."/>
            <person name="Druzhinina I.S."/>
            <person name="U'Ren J.M."/>
            <person name="Derntl C."/>
        </authorList>
    </citation>
    <scope>NUCLEOTIDE SEQUENCE</scope>
    <source>
        <strain evidence="5">TUCIM 5799</strain>
    </source>
</reference>
<proteinExistence type="inferred from homology"/>
<keyword evidence="2" id="KW-0521">NADP</keyword>
<keyword evidence="6" id="KW-1185">Reference proteome</keyword>
<dbReference type="SUPFAM" id="SSF51735">
    <property type="entry name" value="NAD(P)-binding Rossmann-fold domains"/>
    <property type="match status" value="1"/>
</dbReference>
<evidence type="ECO:0000313" key="5">
    <source>
        <dbReference type="EMBL" id="KAI1861807.1"/>
    </source>
</evidence>
<comment type="similarity">
    <text evidence="1">Belongs to the NmrA-type oxidoreductase family. Isoflavone reductase subfamily.</text>
</comment>